<dbReference type="InParanoid" id="A0A0H2RGX4"/>
<dbReference type="SUPFAM" id="SSF50044">
    <property type="entry name" value="SH3-domain"/>
    <property type="match status" value="1"/>
</dbReference>
<dbReference type="Proteomes" id="UP000053477">
    <property type="component" value="Unassembled WGS sequence"/>
</dbReference>
<keyword evidence="1 2" id="KW-0728">SH3 domain</keyword>
<proteinExistence type="predicted"/>
<dbReference type="GO" id="GO:0031097">
    <property type="term" value="C:medial cortex"/>
    <property type="evidence" value="ECO:0007669"/>
    <property type="project" value="TreeGrafter"/>
</dbReference>
<name>A0A0H2RGX4_9AGAM</name>
<dbReference type="FunCoup" id="A0A0H2RGX4">
    <property type="interactions" value="63"/>
</dbReference>
<dbReference type="InterPro" id="IPR001452">
    <property type="entry name" value="SH3_domain"/>
</dbReference>
<evidence type="ECO:0000313" key="6">
    <source>
        <dbReference type="Proteomes" id="UP000053477"/>
    </source>
</evidence>
<dbReference type="InterPro" id="IPR046982">
    <property type="entry name" value="BIN3/RVS161-like"/>
</dbReference>
<dbReference type="GO" id="GO:1990528">
    <property type="term" value="C:Rvs161p-Rvs167p complex"/>
    <property type="evidence" value="ECO:0007669"/>
    <property type="project" value="TreeGrafter"/>
</dbReference>
<dbReference type="InterPro" id="IPR036028">
    <property type="entry name" value="SH3-like_dom_sf"/>
</dbReference>
<feature type="region of interest" description="Disordered" evidence="3">
    <location>
        <begin position="54"/>
        <end position="83"/>
    </location>
</feature>
<dbReference type="PANTHER" id="PTHR47174">
    <property type="entry name" value="BRIDGING INTEGRATOR 3"/>
    <property type="match status" value="1"/>
</dbReference>
<dbReference type="Gene3D" id="2.30.30.40">
    <property type="entry name" value="SH3 Domains"/>
    <property type="match status" value="1"/>
</dbReference>
<dbReference type="STRING" id="27342.A0A0H2RGX4"/>
<dbReference type="PRINTS" id="PR00499">
    <property type="entry name" value="P67PHOX"/>
</dbReference>
<dbReference type="GO" id="GO:0043332">
    <property type="term" value="C:mating projection tip"/>
    <property type="evidence" value="ECO:0007669"/>
    <property type="project" value="TreeGrafter"/>
</dbReference>
<dbReference type="GO" id="GO:0008289">
    <property type="term" value="F:lipid binding"/>
    <property type="evidence" value="ECO:0007669"/>
    <property type="project" value="TreeGrafter"/>
</dbReference>
<dbReference type="GO" id="GO:0030479">
    <property type="term" value="C:actin cortical patch"/>
    <property type="evidence" value="ECO:0007669"/>
    <property type="project" value="TreeGrafter"/>
</dbReference>
<evidence type="ECO:0000256" key="1">
    <source>
        <dbReference type="ARBA" id="ARBA00022443"/>
    </source>
</evidence>
<feature type="domain" description="SH3" evidence="4">
    <location>
        <begin position="83"/>
        <end position="142"/>
    </location>
</feature>
<dbReference type="GO" id="GO:0006897">
    <property type="term" value="P:endocytosis"/>
    <property type="evidence" value="ECO:0007669"/>
    <property type="project" value="InterPro"/>
</dbReference>
<feature type="region of interest" description="Disordered" evidence="3">
    <location>
        <begin position="185"/>
        <end position="212"/>
    </location>
</feature>
<dbReference type="GO" id="GO:0051666">
    <property type="term" value="P:actin cortical patch localization"/>
    <property type="evidence" value="ECO:0007669"/>
    <property type="project" value="InterPro"/>
</dbReference>
<dbReference type="EMBL" id="KQ086077">
    <property type="protein sequence ID" value="KLO08783.1"/>
    <property type="molecule type" value="Genomic_DNA"/>
</dbReference>
<dbReference type="PANTHER" id="PTHR47174:SF1">
    <property type="entry name" value="REDUCED VIABILITY UPON STARVATION PROTEIN 167"/>
    <property type="match status" value="1"/>
</dbReference>
<reference evidence="5 6" key="1">
    <citation type="submission" date="2015-04" db="EMBL/GenBank/DDBJ databases">
        <title>Complete genome sequence of Schizopora paradoxa KUC8140, a cosmopolitan wood degrader in East Asia.</title>
        <authorList>
            <consortium name="DOE Joint Genome Institute"/>
            <person name="Min B."/>
            <person name="Park H."/>
            <person name="Jang Y."/>
            <person name="Kim J.-J."/>
            <person name="Kim K.H."/>
            <person name="Pangilinan J."/>
            <person name="Lipzen A."/>
            <person name="Riley R."/>
            <person name="Grigoriev I.V."/>
            <person name="Spatafora J.W."/>
            <person name="Choi I.-G."/>
        </authorList>
    </citation>
    <scope>NUCLEOTIDE SEQUENCE [LARGE SCALE GENOMIC DNA]</scope>
    <source>
        <strain evidence="5 6">KUC8140</strain>
    </source>
</reference>
<evidence type="ECO:0000256" key="3">
    <source>
        <dbReference type="SAM" id="MobiDB-lite"/>
    </source>
</evidence>
<dbReference type="Pfam" id="PF00018">
    <property type="entry name" value="SH3_1"/>
    <property type="match status" value="1"/>
</dbReference>
<sequence>MSASAAYIAHIVEQIQFNLAFLVDQQQLSQADAELIASRLPGGQGAVQQEVVAPVPAPPAPRLPNTSTGTIIRRGVPPPPPARAVPQARAVWAYNGGDADDLSFEVGDVIEIVEETNADWWTGKINGRQGLFPTNHVEKITNAVPPTPSRTISAPAQVNDEKAVLSGTMVSTRKPYKPFGAALHGTDVPPPVNGATNSVGLQEAPGQEQKKSKFGKYGNTMAHSAAGGVGFGAGAAIGGGLVRAIF</sequence>
<dbReference type="GO" id="GO:0097320">
    <property type="term" value="P:plasma membrane tubulation"/>
    <property type="evidence" value="ECO:0007669"/>
    <property type="project" value="TreeGrafter"/>
</dbReference>
<accession>A0A0H2RGX4</accession>
<organism evidence="5 6">
    <name type="scientific">Schizopora paradoxa</name>
    <dbReference type="NCBI Taxonomy" id="27342"/>
    <lineage>
        <taxon>Eukaryota</taxon>
        <taxon>Fungi</taxon>
        <taxon>Dikarya</taxon>
        <taxon>Basidiomycota</taxon>
        <taxon>Agaricomycotina</taxon>
        <taxon>Agaricomycetes</taxon>
        <taxon>Hymenochaetales</taxon>
        <taxon>Schizoporaceae</taxon>
        <taxon>Schizopora</taxon>
    </lineage>
</organism>
<keyword evidence="6" id="KW-1185">Reference proteome</keyword>
<protein>
    <submittedName>
        <fullName evidence="5">SH3-domain-containing protein</fullName>
    </submittedName>
</protein>
<dbReference type="PROSITE" id="PS50002">
    <property type="entry name" value="SH3"/>
    <property type="match status" value="1"/>
</dbReference>
<gene>
    <name evidence="5" type="ORF">SCHPADRAFT_880106</name>
</gene>
<dbReference type="SMART" id="SM00326">
    <property type="entry name" value="SH3"/>
    <property type="match status" value="1"/>
</dbReference>
<dbReference type="AlphaFoldDB" id="A0A0H2RGX4"/>
<evidence type="ECO:0000256" key="2">
    <source>
        <dbReference type="PROSITE-ProRule" id="PRU00192"/>
    </source>
</evidence>
<dbReference type="PRINTS" id="PR00452">
    <property type="entry name" value="SH3DOMAIN"/>
</dbReference>
<dbReference type="OrthoDB" id="5983572at2759"/>
<evidence type="ECO:0000259" key="4">
    <source>
        <dbReference type="PROSITE" id="PS50002"/>
    </source>
</evidence>
<dbReference type="FunFam" id="2.30.30.40:FF:000072">
    <property type="entry name" value="Unconventional Myosin IB"/>
    <property type="match status" value="1"/>
</dbReference>
<evidence type="ECO:0000313" key="5">
    <source>
        <dbReference type="EMBL" id="KLO08783.1"/>
    </source>
</evidence>